<organism evidence="1">
    <name type="scientific">Arundo donax</name>
    <name type="common">Giant reed</name>
    <name type="synonym">Donax arundinaceus</name>
    <dbReference type="NCBI Taxonomy" id="35708"/>
    <lineage>
        <taxon>Eukaryota</taxon>
        <taxon>Viridiplantae</taxon>
        <taxon>Streptophyta</taxon>
        <taxon>Embryophyta</taxon>
        <taxon>Tracheophyta</taxon>
        <taxon>Spermatophyta</taxon>
        <taxon>Magnoliopsida</taxon>
        <taxon>Liliopsida</taxon>
        <taxon>Poales</taxon>
        <taxon>Poaceae</taxon>
        <taxon>PACMAD clade</taxon>
        <taxon>Arundinoideae</taxon>
        <taxon>Arundineae</taxon>
        <taxon>Arundo</taxon>
    </lineage>
</organism>
<sequence length="42" mass="4524">MPLRGQLQCSAVQCGTCSCKCDCIFHCSKVSTLYSTENSSTC</sequence>
<dbReference type="EMBL" id="GBRH01180254">
    <property type="protein sequence ID" value="JAE17642.1"/>
    <property type="molecule type" value="Transcribed_RNA"/>
</dbReference>
<reference evidence="1" key="2">
    <citation type="journal article" date="2015" name="Data Brief">
        <title>Shoot transcriptome of the giant reed, Arundo donax.</title>
        <authorList>
            <person name="Barrero R.A."/>
            <person name="Guerrero F.D."/>
            <person name="Moolhuijzen P."/>
            <person name="Goolsby J.A."/>
            <person name="Tidwell J."/>
            <person name="Bellgard S.E."/>
            <person name="Bellgard M.I."/>
        </authorList>
    </citation>
    <scope>NUCLEOTIDE SEQUENCE</scope>
    <source>
        <tissue evidence="1">Shoot tissue taken approximately 20 cm above the soil surface</tissue>
    </source>
</reference>
<dbReference type="AlphaFoldDB" id="A0A0A9FZG6"/>
<evidence type="ECO:0000313" key="1">
    <source>
        <dbReference type="EMBL" id="JAE17642.1"/>
    </source>
</evidence>
<protein>
    <submittedName>
        <fullName evidence="1">Uncharacterized protein</fullName>
    </submittedName>
</protein>
<reference evidence="1" key="1">
    <citation type="submission" date="2014-09" db="EMBL/GenBank/DDBJ databases">
        <authorList>
            <person name="Magalhaes I.L.F."/>
            <person name="Oliveira U."/>
            <person name="Santos F.R."/>
            <person name="Vidigal T.H.D.A."/>
            <person name="Brescovit A.D."/>
            <person name="Santos A.J."/>
        </authorList>
    </citation>
    <scope>NUCLEOTIDE SEQUENCE</scope>
    <source>
        <tissue evidence="1">Shoot tissue taken approximately 20 cm above the soil surface</tissue>
    </source>
</reference>
<name>A0A0A9FZG6_ARUDO</name>
<proteinExistence type="predicted"/>
<accession>A0A0A9FZG6</accession>
<dbReference type="PROSITE" id="PS51257">
    <property type="entry name" value="PROKAR_LIPOPROTEIN"/>
    <property type="match status" value="1"/>
</dbReference>